<evidence type="ECO:0000313" key="2">
    <source>
        <dbReference type="Proteomes" id="UP000266677"/>
    </source>
</evidence>
<dbReference type="OrthoDB" id="4804830at2"/>
<proteinExistence type="predicted"/>
<comment type="caution">
    <text evidence="1">The sequence shown here is derived from an EMBL/GenBank/DDBJ whole genome shotgun (WGS) entry which is preliminary data.</text>
</comment>
<evidence type="ECO:0000313" key="1">
    <source>
        <dbReference type="EMBL" id="RJO70938.1"/>
    </source>
</evidence>
<protein>
    <submittedName>
        <fullName evidence="1">DUF4188 domain-containing protein</fullName>
    </submittedName>
</protein>
<dbReference type="Proteomes" id="UP000266677">
    <property type="component" value="Unassembled WGS sequence"/>
</dbReference>
<dbReference type="RefSeq" id="WP_120043995.1">
    <property type="nucleotide sequence ID" value="NZ_QZFU01000036.1"/>
</dbReference>
<name>A0A3A4JPI9_9NOCA</name>
<organism evidence="1 2">
    <name type="scientific">Nocardia panacis</name>
    <dbReference type="NCBI Taxonomy" id="2340916"/>
    <lineage>
        <taxon>Bacteria</taxon>
        <taxon>Bacillati</taxon>
        <taxon>Actinomycetota</taxon>
        <taxon>Actinomycetes</taxon>
        <taxon>Mycobacteriales</taxon>
        <taxon>Nocardiaceae</taxon>
        <taxon>Nocardia</taxon>
    </lineage>
</organism>
<reference evidence="1 2" key="1">
    <citation type="submission" date="2018-09" db="EMBL/GenBank/DDBJ databases">
        <title>YIM PH21274 draft genome.</title>
        <authorList>
            <person name="Miao C."/>
        </authorList>
    </citation>
    <scope>NUCLEOTIDE SEQUENCE [LARGE SCALE GENOMIC DNA]</scope>
    <source>
        <strain evidence="1 2">YIM PH 21724</strain>
    </source>
</reference>
<gene>
    <name evidence="1" type="ORF">D5S18_27575</name>
</gene>
<sequence length="146" mass="16924">MRTTDFSKTPPQGQATAMFVGATRYRGLRSILVLTLTWLRMVRDMRRMRGYCWHKVYYEFPLTLGTIAFFTDRDALLAFARSRHHRKLMIWVTEGARHATGGYIRLYCADPAGYTNGVWRAEENVMRHIPTFTPLSHEAVGPAVRR</sequence>
<dbReference type="AlphaFoldDB" id="A0A3A4JPI9"/>
<dbReference type="EMBL" id="QZFU01000036">
    <property type="protein sequence ID" value="RJO70938.1"/>
    <property type="molecule type" value="Genomic_DNA"/>
</dbReference>
<accession>A0A3A4JPI9</accession>
<keyword evidence="2" id="KW-1185">Reference proteome</keyword>